<proteinExistence type="predicted"/>
<dbReference type="SUPFAM" id="SSF51556">
    <property type="entry name" value="Metallo-dependent hydrolases"/>
    <property type="match status" value="1"/>
</dbReference>
<dbReference type="PANTHER" id="PTHR46124:SF2">
    <property type="entry name" value="D-AMINOACYL-TRNA DEACYLASE"/>
    <property type="match status" value="1"/>
</dbReference>
<evidence type="ECO:0000313" key="4">
    <source>
        <dbReference type="Proteomes" id="UP000176480"/>
    </source>
</evidence>
<dbReference type="Gene3D" id="3.20.20.140">
    <property type="entry name" value="Metal-dependent hydrolases"/>
    <property type="match status" value="1"/>
</dbReference>
<sequence>MCYFDTHCHLNFKAFNKNLPEVIDHAREAGVTAILVPGTDVATSQKGVEIARSQNGVYAAVGIHPHHAYQYQESKVRDQRVEIKNDLGQIEKLLTEKKVVAVGEVGLDYHVYAKTKYEKYAVDEQFRTWQKALFVGQLKLAVKYHKTLILHNREAKADLLPLLVKHWSAELAGRTVFHCCEPDEALLQFAKEKNIFIGVDGDVTYNGRKQEFVKKVPSELLVLETDSPYLLPEPLRSQKAYPCPLTPERSDGRRANEPKNIPLIFRFLREKLGINVAQEQIVENSQKLFDVKVSPYQDLRDQRSKIRY</sequence>
<reference evidence="3 4" key="1">
    <citation type="journal article" date="2016" name="Nat. Commun.">
        <title>Thousands of microbial genomes shed light on interconnected biogeochemical processes in an aquifer system.</title>
        <authorList>
            <person name="Anantharaman K."/>
            <person name="Brown C.T."/>
            <person name="Hug L.A."/>
            <person name="Sharon I."/>
            <person name="Castelle C.J."/>
            <person name="Probst A.J."/>
            <person name="Thomas B.C."/>
            <person name="Singh A."/>
            <person name="Wilkins M.J."/>
            <person name="Karaoz U."/>
            <person name="Brodie E.L."/>
            <person name="Williams K.H."/>
            <person name="Hubbard S.S."/>
            <person name="Banfield J.F."/>
        </authorList>
    </citation>
    <scope>NUCLEOTIDE SEQUENCE [LARGE SCALE GENOMIC DNA]</scope>
</reference>
<dbReference type="InterPro" id="IPR018228">
    <property type="entry name" value="DNase_TatD-rel_CS"/>
</dbReference>
<evidence type="ECO:0000256" key="2">
    <source>
        <dbReference type="PIRSR" id="PIRSR005902-1"/>
    </source>
</evidence>
<evidence type="ECO:0008006" key="5">
    <source>
        <dbReference type="Google" id="ProtNLM"/>
    </source>
</evidence>
<feature type="binding site" evidence="2">
    <location>
        <position position="151"/>
    </location>
    <ligand>
        <name>a divalent metal cation</name>
        <dbReference type="ChEBI" id="CHEBI:60240"/>
        <label>2</label>
    </ligand>
</feature>
<dbReference type="PANTHER" id="PTHR46124">
    <property type="entry name" value="D-AMINOACYL-TRNA DEACYLASE"/>
    <property type="match status" value="1"/>
</dbReference>
<feature type="binding site" evidence="2">
    <location>
        <position position="104"/>
    </location>
    <ligand>
        <name>a divalent metal cation</name>
        <dbReference type="ChEBI" id="CHEBI:60240"/>
        <label>1</label>
    </ligand>
</feature>
<evidence type="ECO:0000313" key="3">
    <source>
        <dbReference type="EMBL" id="OGK51643.1"/>
    </source>
</evidence>
<evidence type="ECO:0000256" key="1">
    <source>
        <dbReference type="ARBA" id="ARBA00022801"/>
    </source>
</evidence>
<feature type="binding site" evidence="2">
    <location>
        <position position="178"/>
    </location>
    <ligand>
        <name>a divalent metal cation</name>
        <dbReference type="ChEBI" id="CHEBI:60240"/>
        <label>2</label>
    </ligand>
</feature>
<feature type="binding site" evidence="2">
    <location>
        <position position="7"/>
    </location>
    <ligand>
        <name>a divalent metal cation</name>
        <dbReference type="ChEBI" id="CHEBI:60240"/>
        <label>1</label>
    </ligand>
</feature>
<dbReference type="PIRSF" id="PIRSF005902">
    <property type="entry name" value="DNase_TatD"/>
    <property type="match status" value="1"/>
</dbReference>
<accession>A0A1F7J7Q3</accession>
<dbReference type="STRING" id="1802067.A2966_04945"/>
<dbReference type="AlphaFoldDB" id="A0A1F7J7Q3"/>
<feature type="binding site" evidence="2">
    <location>
        <position position="9"/>
    </location>
    <ligand>
        <name>a divalent metal cation</name>
        <dbReference type="ChEBI" id="CHEBI:60240"/>
        <label>1</label>
    </ligand>
</feature>
<dbReference type="InterPro" id="IPR032466">
    <property type="entry name" value="Metal_Hydrolase"/>
</dbReference>
<name>A0A1F7J7Q3_9BACT</name>
<protein>
    <recommendedName>
        <fullName evidence="5">Hydrolase TatD</fullName>
    </recommendedName>
</protein>
<dbReference type="CDD" id="cd01310">
    <property type="entry name" value="TatD_DNAse"/>
    <property type="match status" value="1"/>
</dbReference>
<dbReference type="EMBL" id="MGAR01000022">
    <property type="protein sequence ID" value="OGK51643.1"/>
    <property type="molecule type" value="Genomic_DNA"/>
</dbReference>
<dbReference type="InterPro" id="IPR001130">
    <property type="entry name" value="TatD-like"/>
</dbReference>
<keyword evidence="2" id="KW-0479">Metal-binding</keyword>
<comment type="caution">
    <text evidence="3">The sequence shown here is derived from an EMBL/GenBank/DDBJ whole genome shotgun (WGS) entry which is preliminary data.</text>
</comment>
<dbReference type="GO" id="GO:0005829">
    <property type="term" value="C:cytosol"/>
    <property type="evidence" value="ECO:0007669"/>
    <property type="project" value="TreeGrafter"/>
</dbReference>
<organism evidence="3 4">
    <name type="scientific">Candidatus Roizmanbacteria bacterium RIFCSPLOWO2_01_FULL_41_22</name>
    <dbReference type="NCBI Taxonomy" id="1802067"/>
    <lineage>
        <taxon>Bacteria</taxon>
        <taxon>Candidatus Roizmaniibacteriota</taxon>
    </lineage>
</organism>
<gene>
    <name evidence="3" type="ORF">A2966_04945</name>
</gene>
<dbReference type="Proteomes" id="UP000176480">
    <property type="component" value="Unassembled WGS sequence"/>
</dbReference>
<dbReference type="PROSITE" id="PS01137">
    <property type="entry name" value="TATD_1"/>
    <property type="match status" value="1"/>
</dbReference>
<dbReference type="GO" id="GO:0046872">
    <property type="term" value="F:metal ion binding"/>
    <property type="evidence" value="ECO:0007669"/>
    <property type="project" value="UniProtKB-KW"/>
</dbReference>
<keyword evidence="1" id="KW-0378">Hydrolase</keyword>
<dbReference type="Pfam" id="PF01026">
    <property type="entry name" value="TatD_DNase"/>
    <property type="match status" value="1"/>
</dbReference>
<dbReference type="GO" id="GO:0016788">
    <property type="term" value="F:hydrolase activity, acting on ester bonds"/>
    <property type="evidence" value="ECO:0007669"/>
    <property type="project" value="InterPro"/>
</dbReference>
<feature type="binding site" evidence="2">
    <location>
        <position position="226"/>
    </location>
    <ligand>
        <name>a divalent metal cation</name>
        <dbReference type="ChEBI" id="CHEBI:60240"/>
        <label>1</label>
    </ligand>
</feature>